<gene>
    <name evidence="1" type="ORF">WMO46_07940</name>
</gene>
<proteinExistence type="predicted"/>
<accession>A0ABV1GWT7</accession>
<evidence type="ECO:0000313" key="1">
    <source>
        <dbReference type="EMBL" id="MEQ2544873.1"/>
    </source>
</evidence>
<dbReference type="Proteomes" id="UP001460202">
    <property type="component" value="Unassembled WGS sequence"/>
</dbReference>
<keyword evidence="2" id="KW-1185">Reference proteome</keyword>
<evidence type="ECO:0000313" key="2">
    <source>
        <dbReference type="Proteomes" id="UP001460202"/>
    </source>
</evidence>
<reference evidence="1 2" key="1">
    <citation type="submission" date="2024-03" db="EMBL/GenBank/DDBJ databases">
        <title>Human intestinal bacterial collection.</title>
        <authorList>
            <person name="Pauvert C."/>
            <person name="Hitch T.C.A."/>
            <person name="Clavel T."/>
        </authorList>
    </citation>
    <scope>NUCLEOTIDE SEQUENCE [LARGE SCALE GENOMIC DNA]</scope>
    <source>
        <strain evidence="1 2">CLA-KB-H122</strain>
    </source>
</reference>
<sequence length="138" mass="15681">MNTLVVPNTFSESGRCALVIVLDNLFGIVKPYITHPNQAAGNRIQKEYFDFMNYLGISQQTVDRISQTEWQVYAINGGIDCRNILKDELHTNSEKSFVYSSIQKWMRLINDYASNDPVFVATAKSIADRDILDSIINL</sequence>
<protein>
    <submittedName>
        <fullName evidence="1">Uncharacterized protein</fullName>
    </submittedName>
</protein>
<dbReference type="EMBL" id="JBBMFL010000007">
    <property type="protein sequence ID" value="MEQ2544873.1"/>
    <property type="molecule type" value="Genomic_DNA"/>
</dbReference>
<dbReference type="RefSeq" id="WP_178287092.1">
    <property type="nucleotide sequence ID" value="NZ_JBBMFL010000007.1"/>
</dbReference>
<name>A0ABV1GWT7_9BACT</name>
<comment type="caution">
    <text evidence="1">The sequence shown here is derived from an EMBL/GenBank/DDBJ whole genome shotgun (WGS) entry which is preliminary data.</text>
</comment>
<organism evidence="1 2">
    <name type="scientific">Alistipes intestinihominis</name>
    <dbReference type="NCBI Taxonomy" id="3133172"/>
    <lineage>
        <taxon>Bacteria</taxon>
        <taxon>Pseudomonadati</taxon>
        <taxon>Bacteroidota</taxon>
        <taxon>Bacteroidia</taxon>
        <taxon>Bacteroidales</taxon>
        <taxon>Rikenellaceae</taxon>
        <taxon>Alistipes</taxon>
    </lineage>
</organism>